<keyword evidence="14" id="KW-0234">DNA repair</keyword>
<evidence type="ECO:0000256" key="14">
    <source>
        <dbReference type="ARBA" id="ARBA00023204"/>
    </source>
</evidence>
<evidence type="ECO:0000256" key="13">
    <source>
        <dbReference type="ARBA" id="ARBA00023172"/>
    </source>
</evidence>
<keyword evidence="8" id="KW-0677">Repeat</keyword>
<accession>A0A0A8L5A9</accession>
<comment type="similarity">
    <text evidence="3 19">Belongs to the ATP-dependent DNA ligase family.</text>
</comment>
<evidence type="ECO:0000256" key="19">
    <source>
        <dbReference type="RuleBase" id="RU004196"/>
    </source>
</evidence>
<evidence type="ECO:0000256" key="12">
    <source>
        <dbReference type="ARBA" id="ARBA00022842"/>
    </source>
</evidence>
<evidence type="ECO:0000256" key="4">
    <source>
        <dbReference type="ARBA" id="ARBA00012727"/>
    </source>
</evidence>
<evidence type="ECO:0000256" key="9">
    <source>
        <dbReference type="ARBA" id="ARBA00022741"/>
    </source>
</evidence>
<keyword evidence="23" id="KW-1185">Reference proteome</keyword>
<dbReference type="GO" id="GO:0071897">
    <property type="term" value="P:DNA biosynthetic process"/>
    <property type="evidence" value="ECO:0007669"/>
    <property type="project" value="InterPro"/>
</dbReference>
<evidence type="ECO:0000313" key="23">
    <source>
        <dbReference type="Proteomes" id="UP000031516"/>
    </source>
</evidence>
<dbReference type="NCBIfam" id="TIGR00574">
    <property type="entry name" value="dnl1"/>
    <property type="match status" value="1"/>
</dbReference>
<comment type="cofactor">
    <cofactor evidence="1">
        <name>Mg(2+)</name>
        <dbReference type="ChEBI" id="CHEBI:18420"/>
    </cofactor>
</comment>
<feature type="domain" description="BRCT" evidence="21">
    <location>
        <begin position="657"/>
        <end position="756"/>
    </location>
</feature>
<evidence type="ECO:0000256" key="10">
    <source>
        <dbReference type="ARBA" id="ARBA00022763"/>
    </source>
</evidence>
<keyword evidence="9" id="KW-0547">Nucleotide-binding</keyword>
<dbReference type="InterPro" id="IPR001357">
    <property type="entry name" value="BRCT_dom"/>
</dbReference>
<keyword evidence="11" id="KW-0067">ATP-binding</keyword>
<comment type="caution">
    <text evidence="22">The sequence shown here is derived from an EMBL/GenBank/DDBJ whole genome shotgun (WGS) entry which is preliminary data.</text>
</comment>
<evidence type="ECO:0000259" key="20">
    <source>
        <dbReference type="PROSITE" id="PS50160"/>
    </source>
</evidence>
<dbReference type="Gene3D" id="3.30.470.30">
    <property type="entry name" value="DNA ligase/mRNA capping enzyme"/>
    <property type="match status" value="1"/>
</dbReference>
<sequence>MADCKNFSPSPEFEWLCNELFQKIYDTASNQHLIGKPVTVRYLEIITNFIKLWRSTVGNYIYPALRLIIPFRDRRVYNIKENTLIKALCRYLRLPRDSETENRLLRWKQRAARGVKLSDFCVEEIKKRQKDYEGTQKITIDELNGYLDEIKQEGNGKRMGYMALTDSKAFNYCLNHMKFTEMKFFFDIILKTRVISGQENKFLAAWHPDAVDYLSVVSDLDVLSKRLYDPTERLRQTDLSISLSHAFEPQLARRMHVSYERVASRLQQDFIIEEKMDGERLQVHFINYGEQIKYLSRRGVDFSYLYGESSASGPVSPFLKLHPNVKDCILDGEMITYDTKKDIVLPFGLVKSSAMNQIQSELGGIPPTESYKPLFVAFDLVYLNGKSLTNLDIKRRKTYLNKILEPVERSVEIIQYTKATNANEIKESLEQAISMGSEGIVLKQLGSHYSVASRNTDWIKIKPEYLEQFGENMDLLIIGREQGKKDSFICGLSVTDPDNATTTAKPKFISFCTIANGFTEEEFKEIERNTRGKWHTYSEEAPDPKILEFGTKLPHEWIYPEDSIVLEVKARALDNKESEKKKYRSGCTLYFGYCKQIRYDKDWKAVATFSEFEAMKDARNFYNKRKLHDVASSKKKSSKRAKIGILNVTESKRVDPPVSDIFLNYKFRVISDFFDPTKKRRISEEDMCTLILENGGKILYTSADSIEPEENFLIIGEKLTRECKTLVNANNVIIKPSWLFSCIEAGYKLPLMKSDIFAGEHKPSIENFQYTTDISEDTFDELLNAASSGLVEQDPIGDLPLVPLFLLHNLQIAVLHSENCSSALSMEMEFTVRCHGGQIVDSEEASIIVVLNDLTSKSVLSLLRKKIASKAVRESTDGTPRIPRIVDVSWVLDSVKSNCIAEIEKYQCF</sequence>
<dbReference type="CDD" id="cd07968">
    <property type="entry name" value="OBF_DNA_ligase_IV"/>
    <property type="match status" value="1"/>
</dbReference>
<dbReference type="InterPro" id="IPR012308">
    <property type="entry name" value="DNA_ligase_ATP-dep_N"/>
</dbReference>
<dbReference type="SMART" id="SM00292">
    <property type="entry name" value="BRCT"/>
    <property type="match status" value="2"/>
</dbReference>
<feature type="domain" description="BRCT" evidence="21">
    <location>
        <begin position="806"/>
        <end position="908"/>
    </location>
</feature>
<evidence type="ECO:0000259" key="21">
    <source>
        <dbReference type="PROSITE" id="PS50172"/>
    </source>
</evidence>
<gene>
    <name evidence="22" type="ORF">KLDO_g1741</name>
</gene>
<dbReference type="GO" id="GO:0046872">
    <property type="term" value="F:metal ion binding"/>
    <property type="evidence" value="ECO:0007669"/>
    <property type="project" value="UniProtKB-KW"/>
</dbReference>
<dbReference type="Proteomes" id="UP000031516">
    <property type="component" value="Unassembled WGS sequence"/>
</dbReference>
<dbReference type="CDD" id="cd07903">
    <property type="entry name" value="Adenylation_DNA_ligase_IV"/>
    <property type="match status" value="1"/>
</dbReference>
<keyword evidence="10" id="KW-0227">DNA damage</keyword>
<dbReference type="InterPro" id="IPR036599">
    <property type="entry name" value="DNA_ligase_N_sf"/>
</dbReference>
<evidence type="ECO:0000313" key="22">
    <source>
        <dbReference type="EMBL" id="CDO93444.1"/>
    </source>
</evidence>
<dbReference type="PROSITE" id="PS50172">
    <property type="entry name" value="BRCT"/>
    <property type="match status" value="2"/>
</dbReference>
<keyword evidence="12" id="KW-0460">Magnesium</keyword>
<keyword evidence="13" id="KW-0233">DNA recombination</keyword>
<evidence type="ECO:0000256" key="6">
    <source>
        <dbReference type="ARBA" id="ARBA00022598"/>
    </source>
</evidence>
<comment type="subcellular location">
    <subcellularLocation>
        <location evidence="2">Nucleus</location>
    </subcellularLocation>
</comment>
<keyword evidence="7" id="KW-0479">Metal-binding</keyword>
<dbReference type="SUPFAM" id="SSF50249">
    <property type="entry name" value="Nucleic acid-binding proteins"/>
    <property type="match status" value="1"/>
</dbReference>
<dbReference type="Gene3D" id="3.40.50.10190">
    <property type="entry name" value="BRCT domain"/>
    <property type="match status" value="2"/>
</dbReference>
<evidence type="ECO:0000256" key="16">
    <source>
        <dbReference type="ARBA" id="ARBA00030676"/>
    </source>
</evidence>
<reference evidence="22 23" key="1">
    <citation type="submission" date="2014-03" db="EMBL/GenBank/DDBJ databases">
        <title>The genome of Kluyveromyces dobzhanskii.</title>
        <authorList>
            <person name="Nystedt B."/>
            <person name="Astrom S."/>
        </authorList>
    </citation>
    <scope>NUCLEOTIDE SEQUENCE [LARGE SCALE GENOMIC DNA]</scope>
    <source>
        <strain evidence="22 23">CBS 2104</strain>
    </source>
</reference>
<dbReference type="Gene3D" id="2.40.50.140">
    <property type="entry name" value="Nucleic acid-binding proteins"/>
    <property type="match status" value="1"/>
</dbReference>
<dbReference type="InterPro" id="IPR044125">
    <property type="entry name" value="Adenylation_DNA_ligase_IV"/>
</dbReference>
<dbReference type="GO" id="GO:0005524">
    <property type="term" value="F:ATP binding"/>
    <property type="evidence" value="ECO:0007669"/>
    <property type="project" value="UniProtKB-KW"/>
</dbReference>
<proteinExistence type="inferred from homology"/>
<dbReference type="GO" id="GO:0006310">
    <property type="term" value="P:DNA recombination"/>
    <property type="evidence" value="ECO:0007669"/>
    <property type="project" value="UniProtKB-KW"/>
</dbReference>
<dbReference type="PANTHER" id="PTHR45997">
    <property type="entry name" value="DNA LIGASE 4"/>
    <property type="match status" value="1"/>
</dbReference>
<dbReference type="InterPro" id="IPR000977">
    <property type="entry name" value="DNA_ligase_ATP-dep"/>
</dbReference>
<dbReference type="InterPro" id="IPR029710">
    <property type="entry name" value="LIG4"/>
</dbReference>
<name>A0A0A8L5A9_9SACH</name>
<dbReference type="PANTHER" id="PTHR45997:SF1">
    <property type="entry name" value="DNA LIGASE 4"/>
    <property type="match status" value="1"/>
</dbReference>
<dbReference type="InterPro" id="IPR012310">
    <property type="entry name" value="DNA_ligase_ATP-dep_cent"/>
</dbReference>
<dbReference type="GO" id="GO:0003677">
    <property type="term" value="F:DNA binding"/>
    <property type="evidence" value="ECO:0007669"/>
    <property type="project" value="InterPro"/>
</dbReference>
<dbReference type="SUPFAM" id="SSF52113">
    <property type="entry name" value="BRCT domain"/>
    <property type="match status" value="2"/>
</dbReference>
<evidence type="ECO:0000256" key="7">
    <source>
        <dbReference type="ARBA" id="ARBA00022723"/>
    </source>
</evidence>
<dbReference type="Pfam" id="PF04675">
    <property type="entry name" value="DNA_ligase_A_N"/>
    <property type="match status" value="1"/>
</dbReference>
<feature type="domain" description="ATP-dependent DNA ligase family profile" evidence="20">
    <location>
        <begin position="366"/>
        <end position="494"/>
    </location>
</feature>
<dbReference type="PROSITE" id="PS50160">
    <property type="entry name" value="DNA_LIGASE_A3"/>
    <property type="match status" value="1"/>
</dbReference>
<dbReference type="AlphaFoldDB" id="A0A0A8L5A9"/>
<dbReference type="GO" id="GO:0003910">
    <property type="term" value="F:DNA ligase (ATP) activity"/>
    <property type="evidence" value="ECO:0007669"/>
    <property type="project" value="UniProtKB-EC"/>
</dbReference>
<dbReference type="OrthoDB" id="151490at2759"/>
<evidence type="ECO:0000256" key="8">
    <source>
        <dbReference type="ARBA" id="ARBA00022737"/>
    </source>
</evidence>
<dbReference type="GO" id="GO:0006297">
    <property type="term" value="P:nucleotide-excision repair, DNA gap filling"/>
    <property type="evidence" value="ECO:0007669"/>
    <property type="project" value="TreeGrafter"/>
</dbReference>
<evidence type="ECO:0000256" key="15">
    <source>
        <dbReference type="ARBA" id="ARBA00023242"/>
    </source>
</evidence>
<dbReference type="Gene3D" id="1.10.3260.10">
    <property type="entry name" value="DNA ligase, ATP-dependent, N-terminal domain"/>
    <property type="match status" value="1"/>
</dbReference>
<dbReference type="Pfam" id="PF16589">
    <property type="entry name" value="BRCT_2"/>
    <property type="match status" value="1"/>
</dbReference>
<organism evidence="22 23">
    <name type="scientific">Kluyveromyces dobzhanskii CBS 2104</name>
    <dbReference type="NCBI Taxonomy" id="1427455"/>
    <lineage>
        <taxon>Eukaryota</taxon>
        <taxon>Fungi</taxon>
        <taxon>Dikarya</taxon>
        <taxon>Ascomycota</taxon>
        <taxon>Saccharomycotina</taxon>
        <taxon>Saccharomycetes</taxon>
        <taxon>Saccharomycetales</taxon>
        <taxon>Saccharomycetaceae</taxon>
        <taxon>Kluyveromyces</taxon>
    </lineage>
</organism>
<dbReference type="InterPro" id="IPR012340">
    <property type="entry name" value="NA-bd_OB-fold"/>
</dbReference>
<dbReference type="GO" id="GO:0032807">
    <property type="term" value="C:DNA ligase IV complex"/>
    <property type="evidence" value="ECO:0007669"/>
    <property type="project" value="TreeGrafter"/>
</dbReference>
<dbReference type="InterPro" id="IPR036420">
    <property type="entry name" value="BRCT_dom_sf"/>
</dbReference>
<dbReference type="SUPFAM" id="SSF56091">
    <property type="entry name" value="DNA ligase/mRNA capping enzyme, catalytic domain"/>
    <property type="match status" value="1"/>
</dbReference>
<evidence type="ECO:0000256" key="17">
    <source>
        <dbReference type="ARBA" id="ARBA00031942"/>
    </source>
</evidence>
<protein>
    <recommendedName>
        <fullName evidence="5">DNA ligase 4</fullName>
        <ecNumber evidence="4">6.5.1.1</ecNumber>
    </recommendedName>
    <alternativeName>
        <fullName evidence="17">DNA ligase IV</fullName>
    </alternativeName>
    <alternativeName>
        <fullName evidence="16">Polydeoxyribonucleotide synthase [ATP] 4</fullName>
    </alternativeName>
</protein>
<keyword evidence="6" id="KW-0436">Ligase</keyword>
<evidence type="ECO:0000256" key="2">
    <source>
        <dbReference type="ARBA" id="ARBA00004123"/>
    </source>
</evidence>
<dbReference type="EC" id="6.5.1.1" evidence="4"/>
<comment type="catalytic activity">
    <reaction evidence="18">
        <text>ATP + (deoxyribonucleotide)n-3'-hydroxyl + 5'-phospho-(deoxyribonucleotide)m = (deoxyribonucleotide)n+m + AMP + diphosphate.</text>
        <dbReference type="EC" id="6.5.1.1"/>
    </reaction>
</comment>
<evidence type="ECO:0000256" key="5">
    <source>
        <dbReference type="ARBA" id="ARBA00022073"/>
    </source>
</evidence>
<evidence type="ECO:0000256" key="11">
    <source>
        <dbReference type="ARBA" id="ARBA00022840"/>
    </source>
</evidence>
<evidence type="ECO:0000256" key="1">
    <source>
        <dbReference type="ARBA" id="ARBA00001946"/>
    </source>
</evidence>
<dbReference type="GO" id="GO:0006303">
    <property type="term" value="P:double-strand break repair via nonhomologous end joining"/>
    <property type="evidence" value="ECO:0007669"/>
    <property type="project" value="TreeGrafter"/>
</dbReference>
<keyword evidence="15" id="KW-0539">Nucleus</keyword>
<evidence type="ECO:0000256" key="3">
    <source>
        <dbReference type="ARBA" id="ARBA00007572"/>
    </source>
</evidence>
<evidence type="ECO:0000256" key="18">
    <source>
        <dbReference type="ARBA" id="ARBA00034003"/>
    </source>
</evidence>
<dbReference type="EMBL" id="CCBQ010000025">
    <property type="protein sequence ID" value="CDO93444.1"/>
    <property type="molecule type" value="Genomic_DNA"/>
</dbReference>
<dbReference type="Pfam" id="PF01068">
    <property type="entry name" value="DNA_ligase_A_M"/>
    <property type="match status" value="1"/>
</dbReference>